<keyword evidence="2" id="KW-1185">Reference proteome</keyword>
<evidence type="ECO:0000313" key="2">
    <source>
        <dbReference type="Proteomes" id="UP001231649"/>
    </source>
</evidence>
<accession>A0ACC2Q6M5</accession>
<gene>
    <name evidence="1" type="ORF">PYW08_009663</name>
</gene>
<name>A0ACC2Q6M5_9NEOP</name>
<sequence length="312" mass="36941">MLIPSVQCTTFYQTEEEVRAVRQVFGLTEKSIQDGVDAILEWLQKQPHLVHLDINRTILEMMIIVGKGSIERTKEKIDNFYKQRFLLPEIFQHKEHIICSSEKMWESYQIVSVPRLHENRRISIVKFGEGITKFDSEEFFRKLTMLLDLRMIYDYMAGDIWIIDFKHVGWGLIFSQNPLVYKKITTFFTKALNWRIYGIHVLNLAGPTNIVQKVVDFFKQFITSIIMDRVVIHDSLEDMYKYIPKECFPEDYGGNELSTQKLTEISEDFYKHPEIKEYLLECCKMTSNESLRPRDEKSDEYISGSFRQLQVD</sequence>
<proteinExistence type="predicted"/>
<reference evidence="1" key="1">
    <citation type="submission" date="2023-03" db="EMBL/GenBank/DDBJ databases">
        <title>Chromosome-level genomes of two armyworms, Mythimna separata and Mythimna loreyi, provide insights into the biosynthesis and reception of sex pheromones.</title>
        <authorList>
            <person name="Zhao H."/>
        </authorList>
    </citation>
    <scope>NUCLEOTIDE SEQUENCE</scope>
    <source>
        <strain evidence="1">BeijingLab</strain>
    </source>
</reference>
<evidence type="ECO:0000313" key="1">
    <source>
        <dbReference type="EMBL" id="KAJ8709659.1"/>
    </source>
</evidence>
<protein>
    <submittedName>
        <fullName evidence="1">Uncharacterized protein</fullName>
    </submittedName>
</protein>
<dbReference type="EMBL" id="CM056800">
    <property type="protein sequence ID" value="KAJ8709659.1"/>
    <property type="molecule type" value="Genomic_DNA"/>
</dbReference>
<comment type="caution">
    <text evidence="1">The sequence shown here is derived from an EMBL/GenBank/DDBJ whole genome shotgun (WGS) entry which is preliminary data.</text>
</comment>
<dbReference type="Proteomes" id="UP001231649">
    <property type="component" value="Chromosome 24"/>
</dbReference>
<organism evidence="1 2">
    <name type="scientific">Mythimna loreyi</name>
    <dbReference type="NCBI Taxonomy" id="667449"/>
    <lineage>
        <taxon>Eukaryota</taxon>
        <taxon>Metazoa</taxon>
        <taxon>Ecdysozoa</taxon>
        <taxon>Arthropoda</taxon>
        <taxon>Hexapoda</taxon>
        <taxon>Insecta</taxon>
        <taxon>Pterygota</taxon>
        <taxon>Neoptera</taxon>
        <taxon>Endopterygota</taxon>
        <taxon>Lepidoptera</taxon>
        <taxon>Glossata</taxon>
        <taxon>Ditrysia</taxon>
        <taxon>Noctuoidea</taxon>
        <taxon>Noctuidae</taxon>
        <taxon>Noctuinae</taxon>
        <taxon>Hadenini</taxon>
        <taxon>Mythimna</taxon>
    </lineage>
</organism>